<evidence type="ECO:0000313" key="1">
    <source>
        <dbReference type="EMBL" id="AYJ85407.1"/>
    </source>
</evidence>
<dbReference type="Proteomes" id="UP000276254">
    <property type="component" value="Plasmid unnamed1"/>
</dbReference>
<protein>
    <submittedName>
        <fullName evidence="1">Acyl-CoA thioesterase</fullName>
    </submittedName>
</protein>
<dbReference type="AlphaFoldDB" id="A0A494T7W6"/>
<keyword evidence="2" id="KW-1185">Reference proteome</keyword>
<geneLocation type="plasmid" evidence="1">
    <name>unnamed1</name>
</geneLocation>
<proteinExistence type="predicted"/>
<dbReference type="Pfam" id="PF13279">
    <property type="entry name" value="4HBT_2"/>
    <property type="match status" value="1"/>
</dbReference>
<accession>A0A494T7W6</accession>
<sequence length="147" mass="16143">MAKIDPALLDIGRYPFHHVITTRFADVDPNRHINNVALVAAFEDARFRFDVAQHFHETMGGYRILIASNHIDYVGEAHYPAPLDLHVGALEIGRSSWQLACLASQDGRPCAFARATLVGTKDGKPAALPDAFREALGKARLRAVAEV</sequence>
<keyword evidence="1" id="KW-0614">Plasmid</keyword>
<dbReference type="OrthoDB" id="9799036at2"/>
<dbReference type="CDD" id="cd00586">
    <property type="entry name" value="4HBT"/>
    <property type="match status" value="1"/>
</dbReference>
<organism evidence="1 2">
    <name type="scientific">Sphingomonas paeninsulae</name>
    <dbReference type="NCBI Taxonomy" id="2319844"/>
    <lineage>
        <taxon>Bacteria</taxon>
        <taxon>Pseudomonadati</taxon>
        <taxon>Pseudomonadota</taxon>
        <taxon>Alphaproteobacteria</taxon>
        <taxon>Sphingomonadales</taxon>
        <taxon>Sphingomonadaceae</taxon>
        <taxon>Sphingomonas</taxon>
    </lineage>
</organism>
<dbReference type="EMBL" id="CP032828">
    <property type="protein sequence ID" value="AYJ85407.1"/>
    <property type="molecule type" value="Genomic_DNA"/>
</dbReference>
<dbReference type="InterPro" id="IPR029069">
    <property type="entry name" value="HotDog_dom_sf"/>
</dbReference>
<dbReference type="KEGG" id="spha:D3Y57_05300"/>
<evidence type="ECO:0000313" key="2">
    <source>
        <dbReference type="Proteomes" id="UP000276254"/>
    </source>
</evidence>
<dbReference type="RefSeq" id="WP_121151982.1">
    <property type="nucleotide sequence ID" value="NZ_CP032828.1"/>
</dbReference>
<reference evidence="1 2" key="1">
    <citation type="submission" date="2018-09" db="EMBL/GenBank/DDBJ databases">
        <title>Sphingomonas peninsula sp. nov., isolated from fildes peninsula, Antarctic soil.</title>
        <authorList>
            <person name="Yingchao G."/>
        </authorList>
    </citation>
    <scope>NUCLEOTIDE SEQUENCE [LARGE SCALE GENOMIC DNA]</scope>
    <source>
        <strain evidence="1 2">YZ-8</strain>
        <plasmid evidence="1 2">unnamed1</plasmid>
    </source>
</reference>
<dbReference type="SUPFAM" id="SSF54637">
    <property type="entry name" value="Thioesterase/thiol ester dehydrase-isomerase"/>
    <property type="match status" value="1"/>
</dbReference>
<gene>
    <name evidence="1" type="ORF">D3Y57_05300</name>
</gene>
<name>A0A494T7W6_SPHPE</name>
<dbReference type="Gene3D" id="3.10.129.10">
    <property type="entry name" value="Hotdog Thioesterase"/>
    <property type="match status" value="1"/>
</dbReference>